<dbReference type="Proteomes" id="UP000254765">
    <property type="component" value="Unassembled WGS sequence"/>
</dbReference>
<evidence type="ECO:0000313" key="1">
    <source>
        <dbReference type="EMBL" id="SUI73165.1"/>
    </source>
</evidence>
<sequence length="69" mass="7039">MKNYSNVSDEIVNADKKRFPYLFPVSATFGTDGAALVKKGVISSMNATKSPVSSAAISAAVSAGAGDAR</sequence>
<protein>
    <submittedName>
        <fullName evidence="1">Uncharacterized protein</fullName>
    </submittedName>
</protein>
<evidence type="ECO:0000313" key="2">
    <source>
        <dbReference type="Proteomes" id="UP000254765"/>
    </source>
</evidence>
<accession>A0A380A2N4</accession>
<proteinExistence type="predicted"/>
<reference evidence="1 2" key="1">
    <citation type="submission" date="2018-06" db="EMBL/GenBank/DDBJ databases">
        <authorList>
            <consortium name="Pathogen Informatics"/>
            <person name="Doyle S."/>
        </authorList>
    </citation>
    <scope>NUCLEOTIDE SEQUENCE [LARGE SCALE GENOMIC DNA]</scope>
    <source>
        <strain evidence="1 2">NCTC10211</strain>
    </source>
</reference>
<organism evidence="1 2">
    <name type="scientific">Serratia marcescens</name>
    <dbReference type="NCBI Taxonomy" id="615"/>
    <lineage>
        <taxon>Bacteria</taxon>
        <taxon>Pseudomonadati</taxon>
        <taxon>Pseudomonadota</taxon>
        <taxon>Gammaproteobacteria</taxon>
        <taxon>Enterobacterales</taxon>
        <taxon>Yersiniaceae</taxon>
        <taxon>Serratia</taxon>
    </lineage>
</organism>
<name>A0A380A2N4_SERMA</name>
<gene>
    <name evidence="1" type="ORF">NCTC10211_04566</name>
</gene>
<dbReference type="AlphaFoldDB" id="A0A380A2N4"/>
<dbReference type="EMBL" id="UGYK01000002">
    <property type="protein sequence ID" value="SUI73165.1"/>
    <property type="molecule type" value="Genomic_DNA"/>
</dbReference>